<evidence type="ECO:0000313" key="3">
    <source>
        <dbReference type="Proteomes" id="UP000298246"/>
    </source>
</evidence>
<protein>
    <recommendedName>
        <fullName evidence="4">Lipoprotein</fullName>
    </recommendedName>
</protein>
<dbReference type="AlphaFoldDB" id="A0A4Y8Q8R5"/>
<evidence type="ECO:0000256" key="1">
    <source>
        <dbReference type="SAM" id="MobiDB-lite"/>
    </source>
</evidence>
<organism evidence="2 3">
    <name type="scientific">Paenibacillus athensensis</name>
    <dbReference type="NCBI Taxonomy" id="1967502"/>
    <lineage>
        <taxon>Bacteria</taxon>
        <taxon>Bacillati</taxon>
        <taxon>Bacillota</taxon>
        <taxon>Bacilli</taxon>
        <taxon>Bacillales</taxon>
        <taxon>Paenibacillaceae</taxon>
        <taxon>Paenibacillus</taxon>
    </lineage>
</organism>
<feature type="compositionally biased region" description="Low complexity" evidence="1">
    <location>
        <begin position="58"/>
        <end position="68"/>
    </location>
</feature>
<reference evidence="2 3" key="1">
    <citation type="submission" date="2017-03" db="EMBL/GenBank/DDBJ databases">
        <title>Isolation of Levoglucosan Utilizing Bacteria.</title>
        <authorList>
            <person name="Arya A.S."/>
        </authorList>
    </citation>
    <scope>NUCLEOTIDE SEQUENCE [LARGE SCALE GENOMIC DNA]</scope>
    <source>
        <strain evidence="2 3">MEC069</strain>
    </source>
</reference>
<feature type="region of interest" description="Disordered" evidence="1">
    <location>
        <begin position="49"/>
        <end position="68"/>
    </location>
</feature>
<dbReference type="RefSeq" id="WP_134749772.1">
    <property type="nucleotide sequence ID" value="NZ_MYFO02000007.1"/>
</dbReference>
<comment type="caution">
    <text evidence="2">The sequence shown here is derived from an EMBL/GenBank/DDBJ whole genome shotgun (WGS) entry which is preliminary data.</text>
</comment>
<dbReference type="EMBL" id="MYFO01000003">
    <property type="protein sequence ID" value="TFE90899.1"/>
    <property type="molecule type" value="Genomic_DNA"/>
</dbReference>
<name>A0A4Y8Q8R5_9BACL</name>
<sequence length="301" mass="33803">MKGYRQLEIAGLALTIAGVLVGCTMDNSPASTHVSGLIKITPSAQPTNDPYMTNTKVTNTSDLSNSTTSGLMLEKDAEIKMQTKADLFNDGQKETIALVNLPLIQGQDYSGYLGIWDEKGILLQKLPVNGYNILFPVKIYTNDLTQDRNPDIVLETDEHANGGNGVHHTYVYIQTEHHFVETPLPESPVTTFFASYQKKEQNFIIQSEEDPSRYWFAKINADQMQFINEDLLNEKQVVQMDPVSAIEVGNDFLTTKRWLWFGNLQLNNLGFLVTNYQYRDGRWQAFGYSIESSGSVQVSPS</sequence>
<evidence type="ECO:0000313" key="2">
    <source>
        <dbReference type="EMBL" id="TFE90899.1"/>
    </source>
</evidence>
<proteinExistence type="predicted"/>
<keyword evidence="3" id="KW-1185">Reference proteome</keyword>
<evidence type="ECO:0008006" key="4">
    <source>
        <dbReference type="Google" id="ProtNLM"/>
    </source>
</evidence>
<dbReference type="PROSITE" id="PS51257">
    <property type="entry name" value="PROKAR_LIPOPROTEIN"/>
    <property type="match status" value="1"/>
</dbReference>
<gene>
    <name evidence="2" type="ORF">B5M42_03480</name>
</gene>
<dbReference type="Proteomes" id="UP000298246">
    <property type="component" value="Unassembled WGS sequence"/>
</dbReference>
<accession>A0A4Y8Q8R5</accession>